<dbReference type="Gene3D" id="1.10.3300.10">
    <property type="entry name" value="Jann2411-like domain"/>
    <property type="match status" value="1"/>
</dbReference>
<feature type="domain" description="Zinc finger CGNR" evidence="1">
    <location>
        <begin position="129"/>
        <end position="174"/>
    </location>
</feature>
<organism evidence="2 3">
    <name type="scientific">Streptomyces phaeoluteigriseus</name>
    <dbReference type="NCBI Taxonomy" id="114686"/>
    <lineage>
        <taxon>Bacteria</taxon>
        <taxon>Bacillati</taxon>
        <taxon>Actinomycetota</taxon>
        <taxon>Actinomycetes</taxon>
        <taxon>Kitasatosporales</taxon>
        <taxon>Streptomycetaceae</taxon>
        <taxon>Streptomyces</taxon>
        <taxon>Streptomyces aurantiacus group</taxon>
    </lineage>
</organism>
<evidence type="ECO:0000313" key="2">
    <source>
        <dbReference type="EMBL" id="USQ85639.1"/>
    </source>
</evidence>
<name>A0ABY4Z9Z6_9ACTN</name>
<reference evidence="2" key="1">
    <citation type="submission" date="2022-06" db="EMBL/GenBank/DDBJ databases">
        <title>Complete genome sequence of soil microorganisms Streptomyces sp. Qhu-M197 isolated from Alpine meadows habitats on the Tibetan Plateau.</title>
        <authorList>
            <person name="Zhang B."/>
            <person name="Xiang X."/>
            <person name="Fan J."/>
        </authorList>
    </citation>
    <scope>NUCLEOTIDE SEQUENCE</scope>
    <source>
        <strain evidence="2">Qhu-M197</strain>
    </source>
</reference>
<accession>A0ABY4Z9Z6</accession>
<dbReference type="PANTHER" id="PTHR35525">
    <property type="entry name" value="BLL6575 PROTEIN"/>
    <property type="match status" value="1"/>
</dbReference>
<dbReference type="EMBL" id="CP099468">
    <property type="protein sequence ID" value="USQ85639.1"/>
    <property type="molecule type" value="Genomic_DNA"/>
</dbReference>
<keyword evidence="3" id="KW-1185">Reference proteome</keyword>
<dbReference type="PANTHER" id="PTHR35525:SF3">
    <property type="entry name" value="BLL6575 PROTEIN"/>
    <property type="match status" value="1"/>
</dbReference>
<dbReference type="SUPFAM" id="SSF160904">
    <property type="entry name" value="Jann2411-like"/>
    <property type="match status" value="1"/>
</dbReference>
<evidence type="ECO:0000259" key="1">
    <source>
        <dbReference type="Pfam" id="PF11706"/>
    </source>
</evidence>
<dbReference type="InterPro" id="IPR023286">
    <property type="entry name" value="ABATE_dom_sf"/>
</dbReference>
<dbReference type="Pfam" id="PF11706">
    <property type="entry name" value="zf-CGNR"/>
    <property type="match status" value="1"/>
</dbReference>
<dbReference type="InterPro" id="IPR010852">
    <property type="entry name" value="ABATE"/>
</dbReference>
<evidence type="ECO:0000313" key="3">
    <source>
        <dbReference type="Proteomes" id="UP001056374"/>
    </source>
</evidence>
<dbReference type="InterPro" id="IPR021005">
    <property type="entry name" value="Znf_CGNR"/>
</dbReference>
<gene>
    <name evidence="2" type="ORF">NFX46_18850</name>
</gene>
<dbReference type="Proteomes" id="UP001056374">
    <property type="component" value="Chromosome"/>
</dbReference>
<protein>
    <submittedName>
        <fullName evidence="2">CGNR zinc finger domain-containing protein</fullName>
    </submittedName>
</protein>
<proteinExistence type="predicted"/>
<sequence length="186" mass="21157">MGNQTGTTVAGPQVEEMRSFLNTWVVPNDTREETETLPGLAASAQEWARVLPHLPRPRTDELTELLLLRDDLREDVTERGSRRLDDWLARRPQTVRIGEGELRLEGPAAPVDVVLRQAAHLVLVERWRRLRACPDCRWVFYDHSRNNTRTWCSMYAGESGRACGSIAKVRRMRAAQKQRAAVTEAG</sequence>
<dbReference type="RefSeq" id="WP_252550801.1">
    <property type="nucleotide sequence ID" value="NZ_CP099468.1"/>
</dbReference>